<evidence type="ECO:0000313" key="1">
    <source>
        <dbReference type="EMBL" id="OLV17300.1"/>
    </source>
</evidence>
<dbReference type="Proteomes" id="UP000186607">
    <property type="component" value="Unassembled WGS sequence"/>
</dbReference>
<comment type="caution">
    <text evidence="1">The sequence shown here is derived from an EMBL/GenBank/DDBJ whole genome shotgun (WGS) entry which is preliminary data.</text>
</comment>
<reference evidence="1 2" key="1">
    <citation type="submission" date="2017-01" db="EMBL/GenBank/DDBJ databases">
        <title>Genome Analysis of Deinococcus marmoris KOPRI26562.</title>
        <authorList>
            <person name="Kim J.H."/>
            <person name="Oh H.-M."/>
        </authorList>
    </citation>
    <scope>NUCLEOTIDE SEQUENCE [LARGE SCALE GENOMIC DNA]</scope>
    <source>
        <strain evidence="1 2">KOPRI26562</strain>
    </source>
</reference>
<name>A0A1U7NWM0_9DEIO</name>
<keyword evidence="2" id="KW-1185">Reference proteome</keyword>
<evidence type="ECO:0000313" key="2">
    <source>
        <dbReference type="Proteomes" id="UP000186607"/>
    </source>
</evidence>
<organism evidence="1 2">
    <name type="scientific">Deinococcus marmoris</name>
    <dbReference type="NCBI Taxonomy" id="249408"/>
    <lineage>
        <taxon>Bacteria</taxon>
        <taxon>Thermotogati</taxon>
        <taxon>Deinococcota</taxon>
        <taxon>Deinococci</taxon>
        <taxon>Deinococcales</taxon>
        <taxon>Deinococcaceae</taxon>
        <taxon>Deinococcus</taxon>
    </lineage>
</organism>
<sequence length="110" mass="11780">MVVDVRGFPTFQRAQSSFVFAQGGGQLWPDAALIQGVSSQLVQEGSLQTYITSEGQIGDFKNVTRVKAQAVQATKFAPSSNYITDAVLSAPAAAQFRSAGKACRVVYFKD</sequence>
<dbReference type="STRING" id="249408.BOO71_0009196"/>
<accession>A0A1U7NWM0</accession>
<gene>
    <name evidence="1" type="ORF">BOO71_0009196</name>
</gene>
<proteinExistence type="predicted"/>
<dbReference type="EMBL" id="MSTI01000106">
    <property type="protein sequence ID" value="OLV17300.1"/>
    <property type="molecule type" value="Genomic_DNA"/>
</dbReference>
<dbReference type="AlphaFoldDB" id="A0A1U7NWM0"/>
<protein>
    <submittedName>
        <fullName evidence="1">Very large tegument protein</fullName>
    </submittedName>
</protein>